<keyword evidence="3" id="KW-1185">Reference proteome</keyword>
<protein>
    <recommendedName>
        <fullName evidence="1">AB hydrolase-1 domain-containing protein</fullName>
    </recommendedName>
</protein>
<evidence type="ECO:0000313" key="3">
    <source>
        <dbReference type="Proteomes" id="UP001408789"/>
    </source>
</evidence>
<name>A0AAP0CP35_9ASTR</name>
<dbReference type="SUPFAM" id="SSF53474">
    <property type="entry name" value="alpha/beta-Hydrolases"/>
    <property type="match status" value="1"/>
</dbReference>
<dbReference type="GO" id="GO:0016787">
    <property type="term" value="F:hydrolase activity"/>
    <property type="evidence" value="ECO:0007669"/>
    <property type="project" value="UniProtKB-ARBA"/>
</dbReference>
<comment type="caution">
    <text evidence="2">The sequence shown here is derived from an EMBL/GenBank/DDBJ whole genome shotgun (WGS) entry which is preliminary data.</text>
</comment>
<dbReference type="Proteomes" id="UP001408789">
    <property type="component" value="Unassembled WGS sequence"/>
</dbReference>
<dbReference type="PANTHER" id="PTHR43139:SF22">
    <property type="entry name" value="AB HYDROLASE-1 DOMAIN-CONTAINING PROTEIN"/>
    <property type="match status" value="1"/>
</dbReference>
<evidence type="ECO:0000313" key="2">
    <source>
        <dbReference type="EMBL" id="KAK9060385.1"/>
    </source>
</evidence>
<dbReference type="InterPro" id="IPR000073">
    <property type="entry name" value="AB_hydrolase_1"/>
</dbReference>
<sequence length="320" mass="36221">MGNTIVVLTPLIHGLVKLAGLTRQTIEIEPGTLMNIWVPKETVITNDKNIVYVPPTKPAVVLLHSFAMDGIFTWFLQVLALTREYAVYVPDFLFFGGSITDRNERSASFQAEFVAKGLGKLRVEKVTLVGLSYGGMVGFKMAKLYPKLVKCVVMSGTVIELTESISRDSYKRLGLACWSDLLMPETIEGLRMTFSIGFHKLPWLPDFIYGDILETMFTNRIERNELLDELVVSDKDATLDTNYSQEIHMVWGDDDKIFNLDLAMTMKTQLGDKTTLAWIKDAGHLVPLERPFKYNRHLKYILEHASKVSSGLDDTMPLRY</sequence>
<dbReference type="Gene3D" id="3.40.50.1820">
    <property type="entry name" value="alpha/beta hydrolase"/>
    <property type="match status" value="1"/>
</dbReference>
<dbReference type="AlphaFoldDB" id="A0AAP0CP35"/>
<reference evidence="2 3" key="1">
    <citation type="submission" date="2024-04" db="EMBL/GenBank/DDBJ databases">
        <title>The reference genome of an endangered Asteraceae, Deinandra increscens subsp. villosa, native to the Central Coast of California.</title>
        <authorList>
            <person name="Guilliams M."/>
            <person name="Hasenstab-Lehman K."/>
            <person name="Meyer R."/>
            <person name="Mcevoy S."/>
        </authorList>
    </citation>
    <scope>NUCLEOTIDE SEQUENCE [LARGE SCALE GENOMIC DNA]</scope>
    <source>
        <tissue evidence="2">Leaf</tissue>
    </source>
</reference>
<dbReference type="EMBL" id="JBCNJP010000020">
    <property type="protein sequence ID" value="KAK9060385.1"/>
    <property type="molecule type" value="Genomic_DNA"/>
</dbReference>
<dbReference type="Pfam" id="PF00561">
    <property type="entry name" value="Abhydrolase_1"/>
    <property type="match status" value="1"/>
</dbReference>
<evidence type="ECO:0000259" key="1">
    <source>
        <dbReference type="Pfam" id="PF00561"/>
    </source>
</evidence>
<dbReference type="InterPro" id="IPR052370">
    <property type="entry name" value="Meta-cleavage_hydrolase"/>
</dbReference>
<dbReference type="PANTHER" id="PTHR43139">
    <property type="entry name" value="SI:DKEY-122A22.2"/>
    <property type="match status" value="1"/>
</dbReference>
<proteinExistence type="predicted"/>
<organism evidence="2 3">
    <name type="scientific">Deinandra increscens subsp. villosa</name>
    <dbReference type="NCBI Taxonomy" id="3103831"/>
    <lineage>
        <taxon>Eukaryota</taxon>
        <taxon>Viridiplantae</taxon>
        <taxon>Streptophyta</taxon>
        <taxon>Embryophyta</taxon>
        <taxon>Tracheophyta</taxon>
        <taxon>Spermatophyta</taxon>
        <taxon>Magnoliopsida</taxon>
        <taxon>eudicotyledons</taxon>
        <taxon>Gunneridae</taxon>
        <taxon>Pentapetalae</taxon>
        <taxon>asterids</taxon>
        <taxon>campanulids</taxon>
        <taxon>Asterales</taxon>
        <taxon>Asteraceae</taxon>
        <taxon>Asteroideae</taxon>
        <taxon>Heliantheae alliance</taxon>
        <taxon>Madieae</taxon>
        <taxon>Madiinae</taxon>
        <taxon>Deinandra</taxon>
    </lineage>
</organism>
<gene>
    <name evidence="2" type="ORF">SSX86_021089</name>
</gene>
<dbReference type="PRINTS" id="PR00111">
    <property type="entry name" value="ABHYDROLASE"/>
</dbReference>
<dbReference type="InterPro" id="IPR029058">
    <property type="entry name" value="AB_hydrolase_fold"/>
</dbReference>
<feature type="domain" description="AB hydrolase-1" evidence="1">
    <location>
        <begin position="58"/>
        <end position="161"/>
    </location>
</feature>
<accession>A0AAP0CP35</accession>